<dbReference type="InterPro" id="IPR046848">
    <property type="entry name" value="E_motif"/>
</dbReference>
<dbReference type="PANTHER" id="PTHR47926:SF347">
    <property type="entry name" value="PENTATRICOPEPTIDE REPEAT-CONTAINING PROTEIN"/>
    <property type="match status" value="1"/>
</dbReference>
<name>A0ABD3IQU9_EUCGL</name>
<feature type="repeat" description="PPR" evidence="2">
    <location>
        <begin position="342"/>
        <end position="372"/>
    </location>
</feature>
<evidence type="ECO:0000313" key="3">
    <source>
        <dbReference type="EMBL" id="KAL3716594.1"/>
    </source>
</evidence>
<keyword evidence="1" id="KW-0677">Repeat</keyword>
<dbReference type="EMBL" id="JBJKBG010000011">
    <property type="protein sequence ID" value="KAL3716594.1"/>
    <property type="molecule type" value="Genomic_DNA"/>
</dbReference>
<proteinExistence type="predicted"/>
<evidence type="ECO:0008006" key="5">
    <source>
        <dbReference type="Google" id="ProtNLM"/>
    </source>
</evidence>
<organism evidence="3 4">
    <name type="scientific">Eucalyptus globulus</name>
    <name type="common">Tasmanian blue gum</name>
    <dbReference type="NCBI Taxonomy" id="34317"/>
    <lineage>
        <taxon>Eukaryota</taxon>
        <taxon>Viridiplantae</taxon>
        <taxon>Streptophyta</taxon>
        <taxon>Embryophyta</taxon>
        <taxon>Tracheophyta</taxon>
        <taxon>Spermatophyta</taxon>
        <taxon>Magnoliopsida</taxon>
        <taxon>eudicotyledons</taxon>
        <taxon>Gunneridae</taxon>
        <taxon>Pentapetalae</taxon>
        <taxon>rosids</taxon>
        <taxon>malvids</taxon>
        <taxon>Myrtales</taxon>
        <taxon>Myrtaceae</taxon>
        <taxon>Myrtoideae</taxon>
        <taxon>Eucalypteae</taxon>
        <taxon>Eucalyptus</taxon>
    </lineage>
</organism>
<gene>
    <name evidence="3" type="ORF">ACJRO7_008212</name>
</gene>
<accession>A0ABD3IQU9</accession>
<dbReference type="AlphaFoldDB" id="A0ABD3IQU9"/>
<dbReference type="Proteomes" id="UP001634007">
    <property type="component" value="Unassembled WGS sequence"/>
</dbReference>
<feature type="repeat" description="PPR" evidence="2">
    <location>
        <begin position="272"/>
        <end position="302"/>
    </location>
</feature>
<dbReference type="FunFam" id="1.25.40.10:FF:000090">
    <property type="entry name" value="Pentatricopeptide repeat-containing protein, chloroplastic"/>
    <property type="match status" value="1"/>
</dbReference>
<evidence type="ECO:0000256" key="1">
    <source>
        <dbReference type="ARBA" id="ARBA00022737"/>
    </source>
</evidence>
<dbReference type="InterPro" id="IPR046960">
    <property type="entry name" value="PPR_At4g14850-like_plant"/>
</dbReference>
<feature type="repeat" description="PPR" evidence="2">
    <location>
        <begin position="373"/>
        <end position="407"/>
    </location>
</feature>
<sequence length="565" mass="62326">MFIDFRSILSALSRSQPTLLSTKQLHAVITRTHLSGDPFYATRVVQAYALSNHLVYARRVFDETPQRSVFLWNSIIRAYARANDFDEAFSMFGQMLRSEIRPDNFTYACLMRACCDEADLDGLKIVHGGAVVSGLGWDSICGSALVTAYSRLGHVDEASRVFYAMSESHQDLVMWNSMISGYGHLCAWDKGLKLFSEMRSLGRLPDGYTLVGLISGLADMSFIGVGQSIHGLCMKSCLDSDAYVGAALVSMYARCRCMDSACKVFGGLSQPDLVAWSALVMGYCQCGDGEKALLVFRKLTIECRMVDHVLISSVLVAIAQLANVRPGKEIHGFVLRCGLESDIMVSSALIDMYSKCGFLDEGMHIFEHMADRNIITYNSIILGLGLHGLASQAFQLFEEILSIGVNPDHCTFSALLCACCHAGLIEDGKKIFRRMEDEFCLQPGTEHYVYMVKLLGTAGELEEAFNFIQSLPQPVDPGVWGALLSCCEMCGNSTMAGIVAQQLFQMEPEKGAYRVMLSKTYASDGRWSDVKKLRDEIIDGRLKKIPGLSWIGCSGNQIDNKMLTS</sequence>
<feature type="repeat" description="PPR" evidence="2">
    <location>
        <begin position="171"/>
        <end position="205"/>
    </location>
</feature>
<comment type="caution">
    <text evidence="3">The sequence shown here is derived from an EMBL/GenBank/DDBJ whole genome shotgun (WGS) entry which is preliminary data.</text>
</comment>
<keyword evidence="4" id="KW-1185">Reference proteome</keyword>
<dbReference type="Pfam" id="PF13041">
    <property type="entry name" value="PPR_2"/>
    <property type="match status" value="3"/>
</dbReference>
<dbReference type="PANTHER" id="PTHR47926">
    <property type="entry name" value="PENTATRICOPEPTIDE REPEAT-CONTAINING PROTEIN"/>
    <property type="match status" value="1"/>
</dbReference>
<dbReference type="PROSITE" id="PS51375">
    <property type="entry name" value="PPR"/>
    <property type="match status" value="6"/>
</dbReference>
<dbReference type="Pfam" id="PF20431">
    <property type="entry name" value="E_motif"/>
    <property type="match status" value="1"/>
</dbReference>
<dbReference type="InterPro" id="IPR011990">
    <property type="entry name" value="TPR-like_helical_dom_sf"/>
</dbReference>
<protein>
    <recommendedName>
        <fullName evidence="5">Pentatricopeptide repeat-containing protein At1g64310</fullName>
    </recommendedName>
</protein>
<evidence type="ECO:0000256" key="2">
    <source>
        <dbReference type="PROSITE-ProRule" id="PRU00708"/>
    </source>
</evidence>
<dbReference type="Gene3D" id="1.25.40.10">
    <property type="entry name" value="Tetratricopeptide repeat domain"/>
    <property type="match status" value="5"/>
</dbReference>
<dbReference type="NCBIfam" id="TIGR00756">
    <property type="entry name" value="PPR"/>
    <property type="match status" value="3"/>
</dbReference>
<evidence type="ECO:0000313" key="4">
    <source>
        <dbReference type="Proteomes" id="UP001634007"/>
    </source>
</evidence>
<dbReference type="Pfam" id="PF01535">
    <property type="entry name" value="PPR"/>
    <property type="match status" value="2"/>
</dbReference>
<dbReference type="FunFam" id="1.25.40.10:FF:000351">
    <property type="entry name" value="Pentatricopeptide repeat-containing protein"/>
    <property type="match status" value="1"/>
</dbReference>
<reference evidence="3 4" key="1">
    <citation type="submission" date="2024-11" db="EMBL/GenBank/DDBJ databases">
        <title>Chromosome-level genome assembly of Eucalyptus globulus Labill. provides insights into its genome evolution.</title>
        <authorList>
            <person name="Li X."/>
        </authorList>
    </citation>
    <scope>NUCLEOTIDE SEQUENCE [LARGE SCALE GENOMIC DNA]</scope>
    <source>
        <strain evidence="3">CL2024</strain>
        <tissue evidence="3">Fresh tender leaves</tissue>
    </source>
</reference>
<feature type="repeat" description="PPR" evidence="2">
    <location>
        <begin position="408"/>
        <end position="438"/>
    </location>
</feature>
<dbReference type="InterPro" id="IPR002885">
    <property type="entry name" value="PPR_rpt"/>
</dbReference>
<feature type="repeat" description="PPR" evidence="2">
    <location>
        <begin position="68"/>
        <end position="102"/>
    </location>
</feature>